<feature type="domain" description="PucR C-terminal helix-turn-helix" evidence="2">
    <location>
        <begin position="320"/>
        <end position="378"/>
    </location>
</feature>
<dbReference type="InterPro" id="IPR025736">
    <property type="entry name" value="PucR_C-HTH_dom"/>
</dbReference>
<evidence type="ECO:0000256" key="1">
    <source>
        <dbReference type="ARBA" id="ARBA00006754"/>
    </source>
</evidence>
<accession>A0A231H241</accession>
<feature type="domain" description="CdaR GGDEF-like" evidence="3">
    <location>
        <begin position="171"/>
        <end position="268"/>
    </location>
</feature>
<evidence type="ECO:0000313" key="5">
    <source>
        <dbReference type="Proteomes" id="UP000215506"/>
    </source>
</evidence>
<organism evidence="4 5">
    <name type="scientific">Nocardia cerradoensis</name>
    <dbReference type="NCBI Taxonomy" id="85688"/>
    <lineage>
        <taxon>Bacteria</taxon>
        <taxon>Bacillati</taxon>
        <taxon>Actinomycetota</taxon>
        <taxon>Actinomycetes</taxon>
        <taxon>Mycobacteriales</taxon>
        <taxon>Nocardiaceae</taxon>
        <taxon>Nocardia</taxon>
    </lineage>
</organism>
<evidence type="ECO:0000259" key="2">
    <source>
        <dbReference type="Pfam" id="PF13556"/>
    </source>
</evidence>
<proteinExistence type="inferred from homology"/>
<dbReference type="InterPro" id="IPR051448">
    <property type="entry name" value="CdaR-like_regulators"/>
</dbReference>
<dbReference type="Gene3D" id="1.10.10.2840">
    <property type="entry name" value="PucR C-terminal helix-turn-helix domain"/>
    <property type="match status" value="1"/>
</dbReference>
<dbReference type="InterPro" id="IPR009057">
    <property type="entry name" value="Homeodomain-like_sf"/>
</dbReference>
<gene>
    <name evidence="4" type="primary">putR</name>
    <name evidence="4" type="ORF">B7C42_04795</name>
</gene>
<dbReference type="RefSeq" id="WP_039778346.1">
    <property type="nucleotide sequence ID" value="NZ_JAAXOR010000001.1"/>
</dbReference>
<dbReference type="Pfam" id="PF13556">
    <property type="entry name" value="HTH_30"/>
    <property type="match status" value="1"/>
</dbReference>
<comment type="similarity">
    <text evidence="1">Belongs to the CdaR family.</text>
</comment>
<name>A0A231H241_9NOCA</name>
<dbReference type="Pfam" id="PF17853">
    <property type="entry name" value="GGDEF_2"/>
    <property type="match status" value="1"/>
</dbReference>
<reference evidence="4 5" key="1">
    <citation type="submission" date="2017-07" db="EMBL/GenBank/DDBJ databases">
        <title>First draft Genome Sequence of Nocardia cerradoensis isolated from human infection.</title>
        <authorList>
            <person name="Carrasco G."/>
        </authorList>
    </citation>
    <scope>NUCLEOTIDE SEQUENCE [LARGE SCALE GENOMIC DNA]</scope>
    <source>
        <strain evidence="4 5">CNM20130759</strain>
    </source>
</reference>
<dbReference type="SUPFAM" id="SSF46689">
    <property type="entry name" value="Homeodomain-like"/>
    <property type="match status" value="1"/>
</dbReference>
<sequence length="388" mass="42872">MSLDDTVQDAADRLNTPLIVLDLDLRIAAYSIHDNDARRARLARLLAGWNPVTEDVIRTNDLRAAVRPVRIPAGDSGEAVVLALRHDKRLLGYLVYIDDRPEPQTIAGDMDVLEPVLPDIAMLLALHMSDLRHGVEHSKYLLSDLLHGSQRERRHAAATLVREGLIEDVEHYTVLVHRAPAHLPQSITRLAVDATLDFIGRATTVKVVGAVLGDDGVVLFPRRVNRDRLDRVLDRPGLERVRAGVGSVQDELADAVTSYHEAQIACRAADADPNRYGRTVFWEDLGIDRLLLQLPLDRMTASQFPPGVQRLLAAAQASELAATLEGYLDSGGEIQGTARRLNIHRSTLYHRLDRIREVTGCDISDGATRLDLHAGLRVARLAGLWPQS</sequence>
<dbReference type="AlphaFoldDB" id="A0A231H241"/>
<dbReference type="InterPro" id="IPR042070">
    <property type="entry name" value="PucR_C-HTH_sf"/>
</dbReference>
<keyword evidence="5" id="KW-1185">Reference proteome</keyword>
<evidence type="ECO:0000259" key="3">
    <source>
        <dbReference type="Pfam" id="PF17853"/>
    </source>
</evidence>
<dbReference type="Proteomes" id="UP000215506">
    <property type="component" value="Unassembled WGS sequence"/>
</dbReference>
<dbReference type="PANTHER" id="PTHR33744:SF1">
    <property type="entry name" value="DNA-BINDING TRANSCRIPTIONAL ACTIVATOR ADER"/>
    <property type="match status" value="1"/>
</dbReference>
<comment type="caution">
    <text evidence="4">The sequence shown here is derived from an EMBL/GenBank/DDBJ whole genome shotgun (WGS) entry which is preliminary data.</text>
</comment>
<protein>
    <submittedName>
        <fullName evidence="4">Proline-responsive transcriptional activator PutR</fullName>
    </submittedName>
</protein>
<dbReference type="PANTHER" id="PTHR33744">
    <property type="entry name" value="CARBOHYDRATE DIACID REGULATOR"/>
    <property type="match status" value="1"/>
</dbReference>
<dbReference type="InterPro" id="IPR041522">
    <property type="entry name" value="CdaR_GGDEF"/>
</dbReference>
<dbReference type="EMBL" id="NGAF01000011">
    <property type="protein sequence ID" value="OXR42909.1"/>
    <property type="molecule type" value="Genomic_DNA"/>
</dbReference>
<evidence type="ECO:0000313" key="4">
    <source>
        <dbReference type="EMBL" id="OXR42909.1"/>
    </source>
</evidence>